<sequence length="50" mass="5621">MKKLIALFACLAASAQSAQEPPEMEKPGEHHKHLKMMAGTWDVKSKFHMV</sequence>
<feature type="non-terminal residue" evidence="1">
    <location>
        <position position="50"/>
    </location>
</feature>
<name>A0A381Z4H4_9ZZZZ</name>
<dbReference type="AlphaFoldDB" id="A0A381Z4H4"/>
<protein>
    <submittedName>
        <fullName evidence="1">Uncharacterized protein</fullName>
    </submittedName>
</protein>
<organism evidence="1">
    <name type="scientific">marine metagenome</name>
    <dbReference type="NCBI Taxonomy" id="408172"/>
    <lineage>
        <taxon>unclassified sequences</taxon>
        <taxon>metagenomes</taxon>
        <taxon>ecological metagenomes</taxon>
    </lineage>
</organism>
<dbReference type="EMBL" id="UINC01019880">
    <property type="protein sequence ID" value="SVA84034.1"/>
    <property type="molecule type" value="Genomic_DNA"/>
</dbReference>
<gene>
    <name evidence="1" type="ORF">METZ01_LOCUS136888</name>
</gene>
<proteinExistence type="predicted"/>
<accession>A0A381Z4H4</accession>
<evidence type="ECO:0000313" key="1">
    <source>
        <dbReference type="EMBL" id="SVA84034.1"/>
    </source>
</evidence>
<reference evidence="1" key="1">
    <citation type="submission" date="2018-05" db="EMBL/GenBank/DDBJ databases">
        <authorList>
            <person name="Lanie J.A."/>
            <person name="Ng W.-L."/>
            <person name="Kazmierczak K.M."/>
            <person name="Andrzejewski T.M."/>
            <person name="Davidsen T.M."/>
            <person name="Wayne K.J."/>
            <person name="Tettelin H."/>
            <person name="Glass J.I."/>
            <person name="Rusch D."/>
            <person name="Podicherti R."/>
            <person name="Tsui H.-C.T."/>
            <person name="Winkler M.E."/>
        </authorList>
    </citation>
    <scope>NUCLEOTIDE SEQUENCE</scope>
</reference>